<sequence length="203" mass="23305">MPSWFNLPLRYLWGYCSSLTKWLVPRNQTRNTTYKTMQNKPNKTEKLQKLVDIIKDVEVAMMTTIEDDGCMRSRPMRAVQTNPNGEIWFFTGYESGKSHEIQHDSHVNLSYAKPSDEVYVSISGRAYLSKDKAKIDELWSPTQKAWFPQGKDDPNIGLIRVEVEKAEYWDAPNSTMIQLYGMAKATLTGESAKTGDNQKINLK</sequence>
<dbReference type="PANTHER" id="PTHR34818">
    <property type="entry name" value="PROTEIN BLI-3"/>
    <property type="match status" value="1"/>
</dbReference>
<evidence type="ECO:0000313" key="2">
    <source>
        <dbReference type="EMBL" id="SNS09803.1"/>
    </source>
</evidence>
<dbReference type="Pfam" id="PF16242">
    <property type="entry name" value="Pyrid_ox_like"/>
    <property type="match status" value="1"/>
</dbReference>
<organism evidence="2 3">
    <name type="scientific">Pontibacter ummariensis</name>
    <dbReference type="NCBI Taxonomy" id="1610492"/>
    <lineage>
        <taxon>Bacteria</taxon>
        <taxon>Pseudomonadati</taxon>
        <taxon>Bacteroidota</taxon>
        <taxon>Cytophagia</taxon>
        <taxon>Cytophagales</taxon>
        <taxon>Hymenobacteraceae</taxon>
        <taxon>Pontibacter</taxon>
    </lineage>
</organism>
<dbReference type="InterPro" id="IPR038725">
    <property type="entry name" value="YdaG_split_barrel_FMN-bd"/>
</dbReference>
<dbReference type="PANTHER" id="PTHR34818:SF1">
    <property type="entry name" value="PROTEIN BLI-3"/>
    <property type="match status" value="1"/>
</dbReference>
<dbReference type="SUPFAM" id="SSF50475">
    <property type="entry name" value="FMN-binding split barrel"/>
    <property type="match status" value="1"/>
</dbReference>
<dbReference type="Gene3D" id="2.30.110.10">
    <property type="entry name" value="Electron Transport, Fmn-binding Protein, Chain A"/>
    <property type="match status" value="1"/>
</dbReference>
<protein>
    <submittedName>
        <fullName evidence="2">General stress protein 26</fullName>
    </submittedName>
</protein>
<dbReference type="InterPro" id="IPR012349">
    <property type="entry name" value="Split_barrel_FMN-bd"/>
</dbReference>
<keyword evidence="3" id="KW-1185">Reference proteome</keyword>
<name>A0A239BRN4_9BACT</name>
<dbReference type="AlphaFoldDB" id="A0A239BRN4"/>
<evidence type="ECO:0000313" key="3">
    <source>
        <dbReference type="Proteomes" id="UP000198432"/>
    </source>
</evidence>
<proteinExistence type="predicted"/>
<dbReference type="EMBL" id="FZOQ01000002">
    <property type="protein sequence ID" value="SNS09803.1"/>
    <property type="molecule type" value="Genomic_DNA"/>
</dbReference>
<dbReference type="Proteomes" id="UP000198432">
    <property type="component" value="Unassembled WGS sequence"/>
</dbReference>
<evidence type="ECO:0000259" key="1">
    <source>
        <dbReference type="Pfam" id="PF16242"/>
    </source>
</evidence>
<accession>A0A239BRN4</accession>
<reference evidence="3" key="1">
    <citation type="submission" date="2017-06" db="EMBL/GenBank/DDBJ databases">
        <authorList>
            <person name="Varghese N."/>
            <person name="Submissions S."/>
        </authorList>
    </citation>
    <scope>NUCLEOTIDE SEQUENCE [LARGE SCALE GENOMIC DNA]</scope>
    <source>
        <strain evidence="3">NKM1</strain>
    </source>
</reference>
<gene>
    <name evidence="2" type="ORF">SAMN06296052_10290</name>
</gene>
<dbReference type="InterPro" id="IPR052917">
    <property type="entry name" value="Stress-Dev_Protein"/>
</dbReference>
<feature type="domain" description="General stress protein FMN-binding split barrel" evidence="1">
    <location>
        <begin position="45"/>
        <end position="191"/>
    </location>
</feature>